<name>A0A9N8DZF3_9STRA</name>
<keyword evidence="4 6" id="KW-1133">Transmembrane helix</keyword>
<evidence type="ECO:0000313" key="9">
    <source>
        <dbReference type="Proteomes" id="UP001153069"/>
    </source>
</evidence>
<sequence>MTRSFVSSAAFVPTGTVARQSSSSSIPENLHGSLSQDGKRFRPEPLAMIMPTGFEGELFGLLKDTLTAGATGGAGDVIAQLADKSRNNDEDDKDFFFSEEKEPFDLDVRRTLSYATFAAGYTGAFQHVVFANLQETFSDPVIKLALNQGLIIPLCYYSLFVFLVPKLRARSAAEEETLRSSIDVFAMIPKNWLFWVPLQFIQFNYIPTEFQVIYCSFLGLIWNIILSFLTSGAKAKTEPPPLPETALITAGSEAIEQPAGFGGIFQTAQQAGGSENQK</sequence>
<keyword evidence="3 6" id="KW-0812">Transmembrane</keyword>
<protein>
    <submittedName>
        <fullName evidence="8">Peroxisomal membrane protein 2</fullName>
    </submittedName>
</protein>
<feature type="compositionally biased region" description="Polar residues" evidence="7">
    <location>
        <begin position="17"/>
        <end position="36"/>
    </location>
</feature>
<dbReference type="EMBL" id="CAICTM010000498">
    <property type="protein sequence ID" value="CAB9511716.1"/>
    <property type="molecule type" value="Genomic_DNA"/>
</dbReference>
<dbReference type="Proteomes" id="UP001153069">
    <property type="component" value="Unassembled WGS sequence"/>
</dbReference>
<dbReference type="Pfam" id="PF04117">
    <property type="entry name" value="Mpv17_PMP22"/>
    <property type="match status" value="1"/>
</dbReference>
<reference evidence="8" key="1">
    <citation type="submission" date="2020-06" db="EMBL/GenBank/DDBJ databases">
        <authorList>
            <consortium name="Plant Systems Biology data submission"/>
        </authorList>
    </citation>
    <scope>NUCLEOTIDE SEQUENCE</scope>
    <source>
        <strain evidence="8">D6</strain>
    </source>
</reference>
<dbReference type="GO" id="GO:0005737">
    <property type="term" value="C:cytoplasm"/>
    <property type="evidence" value="ECO:0007669"/>
    <property type="project" value="TreeGrafter"/>
</dbReference>
<accession>A0A9N8DZF3</accession>
<dbReference type="InterPro" id="IPR007248">
    <property type="entry name" value="Mpv17_PMP22"/>
</dbReference>
<dbReference type="OrthoDB" id="430207at2759"/>
<proteinExistence type="inferred from homology"/>
<dbReference type="PANTHER" id="PTHR11266">
    <property type="entry name" value="PEROXISOMAL MEMBRANE PROTEIN 2, PXMP2 MPV17"/>
    <property type="match status" value="1"/>
</dbReference>
<feature type="transmembrane region" description="Helical" evidence="6">
    <location>
        <begin position="211"/>
        <end position="229"/>
    </location>
</feature>
<evidence type="ECO:0000256" key="5">
    <source>
        <dbReference type="ARBA" id="ARBA00023136"/>
    </source>
</evidence>
<keyword evidence="5 6" id="KW-0472">Membrane</keyword>
<evidence type="ECO:0000256" key="2">
    <source>
        <dbReference type="ARBA" id="ARBA00006824"/>
    </source>
</evidence>
<comment type="similarity">
    <text evidence="2 6">Belongs to the peroxisomal membrane protein PXMP2/4 family.</text>
</comment>
<evidence type="ECO:0000313" key="8">
    <source>
        <dbReference type="EMBL" id="CAB9511716.1"/>
    </source>
</evidence>
<dbReference type="GO" id="GO:0016020">
    <property type="term" value="C:membrane"/>
    <property type="evidence" value="ECO:0007669"/>
    <property type="project" value="UniProtKB-SubCell"/>
</dbReference>
<evidence type="ECO:0000256" key="3">
    <source>
        <dbReference type="ARBA" id="ARBA00022692"/>
    </source>
</evidence>
<comment type="caution">
    <text evidence="8">The sequence shown here is derived from an EMBL/GenBank/DDBJ whole genome shotgun (WGS) entry which is preliminary data.</text>
</comment>
<evidence type="ECO:0000256" key="7">
    <source>
        <dbReference type="SAM" id="MobiDB-lite"/>
    </source>
</evidence>
<evidence type="ECO:0000256" key="4">
    <source>
        <dbReference type="ARBA" id="ARBA00022989"/>
    </source>
</evidence>
<gene>
    <name evidence="8" type="ORF">SEMRO_499_G155110.1</name>
</gene>
<evidence type="ECO:0000256" key="6">
    <source>
        <dbReference type="RuleBase" id="RU363053"/>
    </source>
</evidence>
<feature type="transmembrane region" description="Helical" evidence="6">
    <location>
        <begin position="144"/>
        <end position="164"/>
    </location>
</feature>
<keyword evidence="9" id="KW-1185">Reference proteome</keyword>
<evidence type="ECO:0000256" key="1">
    <source>
        <dbReference type="ARBA" id="ARBA00004141"/>
    </source>
</evidence>
<dbReference type="AlphaFoldDB" id="A0A9N8DZF3"/>
<dbReference type="PANTHER" id="PTHR11266:SF80">
    <property type="entry name" value="PEROXISOMAL MEMBRANE PROTEIN 2"/>
    <property type="match status" value="1"/>
</dbReference>
<organism evidence="8 9">
    <name type="scientific">Seminavis robusta</name>
    <dbReference type="NCBI Taxonomy" id="568900"/>
    <lineage>
        <taxon>Eukaryota</taxon>
        <taxon>Sar</taxon>
        <taxon>Stramenopiles</taxon>
        <taxon>Ochrophyta</taxon>
        <taxon>Bacillariophyta</taxon>
        <taxon>Bacillariophyceae</taxon>
        <taxon>Bacillariophycidae</taxon>
        <taxon>Naviculales</taxon>
        <taxon>Naviculaceae</taxon>
        <taxon>Seminavis</taxon>
    </lineage>
</organism>
<feature type="region of interest" description="Disordered" evidence="7">
    <location>
        <begin position="17"/>
        <end position="38"/>
    </location>
</feature>
<comment type="subcellular location">
    <subcellularLocation>
        <location evidence="1">Membrane</location>
        <topology evidence="1">Multi-pass membrane protein</topology>
    </subcellularLocation>
</comment>